<proteinExistence type="predicted"/>
<organism evidence="2 3">
    <name type="scientific">Eumeta variegata</name>
    <name type="common">Bagworm moth</name>
    <name type="synonym">Eumeta japonica</name>
    <dbReference type="NCBI Taxonomy" id="151549"/>
    <lineage>
        <taxon>Eukaryota</taxon>
        <taxon>Metazoa</taxon>
        <taxon>Ecdysozoa</taxon>
        <taxon>Arthropoda</taxon>
        <taxon>Hexapoda</taxon>
        <taxon>Insecta</taxon>
        <taxon>Pterygota</taxon>
        <taxon>Neoptera</taxon>
        <taxon>Endopterygota</taxon>
        <taxon>Lepidoptera</taxon>
        <taxon>Glossata</taxon>
        <taxon>Ditrysia</taxon>
        <taxon>Tineoidea</taxon>
        <taxon>Psychidae</taxon>
        <taxon>Oiketicinae</taxon>
        <taxon>Eumeta</taxon>
    </lineage>
</organism>
<feature type="compositionally biased region" description="Basic and acidic residues" evidence="1">
    <location>
        <begin position="121"/>
        <end position="130"/>
    </location>
</feature>
<comment type="caution">
    <text evidence="2">The sequence shown here is derived from an EMBL/GenBank/DDBJ whole genome shotgun (WGS) entry which is preliminary data.</text>
</comment>
<dbReference type="Proteomes" id="UP000299102">
    <property type="component" value="Unassembled WGS sequence"/>
</dbReference>
<protein>
    <submittedName>
        <fullName evidence="2">Uncharacterized protein</fullName>
    </submittedName>
</protein>
<evidence type="ECO:0000313" key="2">
    <source>
        <dbReference type="EMBL" id="GBP04935.1"/>
    </source>
</evidence>
<accession>A0A4C1SSL5</accession>
<evidence type="ECO:0000256" key="1">
    <source>
        <dbReference type="SAM" id="MobiDB-lite"/>
    </source>
</evidence>
<evidence type="ECO:0000313" key="3">
    <source>
        <dbReference type="Proteomes" id="UP000299102"/>
    </source>
</evidence>
<sequence length="130" mass="14161">MHSGAMYKVWGLRVAWMSDIVIFDRDYRLDTFVLECRRCILIFLAGTPPFAGCHPLSCIVDIKEEARAPPEPRSPALAGRPLAAARGTSSGCACLFRCARSVPPAATEPEMQDASSGRLVVEPHENTTNS</sequence>
<gene>
    <name evidence="2" type="ORF">EVAR_3813_1</name>
</gene>
<feature type="region of interest" description="Disordered" evidence="1">
    <location>
        <begin position="106"/>
        <end position="130"/>
    </location>
</feature>
<keyword evidence="3" id="KW-1185">Reference proteome</keyword>
<dbReference type="AlphaFoldDB" id="A0A4C1SSL5"/>
<dbReference type="EMBL" id="BGZK01000015">
    <property type="protein sequence ID" value="GBP04935.1"/>
    <property type="molecule type" value="Genomic_DNA"/>
</dbReference>
<name>A0A4C1SSL5_EUMVA</name>
<reference evidence="2 3" key="1">
    <citation type="journal article" date="2019" name="Commun. Biol.">
        <title>The bagworm genome reveals a unique fibroin gene that provides high tensile strength.</title>
        <authorList>
            <person name="Kono N."/>
            <person name="Nakamura H."/>
            <person name="Ohtoshi R."/>
            <person name="Tomita M."/>
            <person name="Numata K."/>
            <person name="Arakawa K."/>
        </authorList>
    </citation>
    <scope>NUCLEOTIDE SEQUENCE [LARGE SCALE GENOMIC DNA]</scope>
</reference>